<dbReference type="SUPFAM" id="SSF47203">
    <property type="entry name" value="Acyl-CoA dehydrogenase C-terminal domain-like"/>
    <property type="match status" value="1"/>
</dbReference>
<dbReference type="Gene3D" id="1.20.140.10">
    <property type="entry name" value="Butyryl-CoA Dehydrogenase, subunit A, domain 3"/>
    <property type="match status" value="1"/>
</dbReference>
<keyword evidence="2" id="KW-1185">Reference proteome</keyword>
<feature type="non-terminal residue" evidence="1">
    <location>
        <position position="1"/>
    </location>
</feature>
<sequence>DRALAAARAAKAEVNASAVEAVYAGMQVFGGIAQTWEHPAHLYLRRVLVGATVLATTADLLPALAAPEATR</sequence>
<comment type="caution">
    <text evidence="1">The sequence shown here is derived from an EMBL/GenBank/DDBJ whole genome shotgun (WGS) entry which is preliminary data.</text>
</comment>
<evidence type="ECO:0000313" key="1">
    <source>
        <dbReference type="EMBL" id="MER7180537.1"/>
    </source>
</evidence>
<name>A0ABV1WUX3_9ACTN</name>
<organism evidence="1 2">
    <name type="scientific">Streptomyces hyaluromycini</name>
    <dbReference type="NCBI Taxonomy" id="1377993"/>
    <lineage>
        <taxon>Bacteria</taxon>
        <taxon>Bacillati</taxon>
        <taxon>Actinomycetota</taxon>
        <taxon>Actinomycetes</taxon>
        <taxon>Kitasatosporales</taxon>
        <taxon>Streptomycetaceae</taxon>
        <taxon>Streptomyces</taxon>
    </lineage>
</organism>
<protein>
    <submittedName>
        <fullName evidence="1">Acyl-CoA dehydrogenase</fullName>
    </submittedName>
</protein>
<dbReference type="InterPro" id="IPR036250">
    <property type="entry name" value="AcylCo_DH-like_C"/>
</dbReference>
<proteinExistence type="predicted"/>
<accession>A0ABV1WUX3</accession>
<evidence type="ECO:0000313" key="2">
    <source>
        <dbReference type="Proteomes" id="UP001474181"/>
    </source>
</evidence>
<gene>
    <name evidence="1" type="ORF">ABT404_13835</name>
</gene>
<dbReference type="Proteomes" id="UP001474181">
    <property type="component" value="Unassembled WGS sequence"/>
</dbReference>
<dbReference type="EMBL" id="JBEPEK010000079">
    <property type="protein sequence ID" value="MER7180537.1"/>
    <property type="molecule type" value="Genomic_DNA"/>
</dbReference>
<reference evidence="1 2" key="1">
    <citation type="submission" date="2024-06" db="EMBL/GenBank/DDBJ databases">
        <title>The Natural Products Discovery Center: Release of the First 8490 Sequenced Strains for Exploring Actinobacteria Biosynthetic Diversity.</title>
        <authorList>
            <person name="Kalkreuter E."/>
            <person name="Kautsar S.A."/>
            <person name="Yang D."/>
            <person name="Bader C.D."/>
            <person name="Teijaro C.N."/>
            <person name="Fluegel L."/>
            <person name="Davis C.M."/>
            <person name="Simpson J.R."/>
            <person name="Lauterbach L."/>
            <person name="Steele A.D."/>
            <person name="Gui C."/>
            <person name="Meng S."/>
            <person name="Li G."/>
            <person name="Viehrig K."/>
            <person name="Ye F."/>
            <person name="Su P."/>
            <person name="Kiefer A.F."/>
            <person name="Nichols A."/>
            <person name="Cepeda A.J."/>
            <person name="Yan W."/>
            <person name="Fan B."/>
            <person name="Jiang Y."/>
            <person name="Adhikari A."/>
            <person name="Zheng C.-J."/>
            <person name="Schuster L."/>
            <person name="Cowan T.M."/>
            <person name="Smanski M.J."/>
            <person name="Chevrette M.G."/>
            <person name="De Carvalho L.P.S."/>
            <person name="Shen B."/>
        </authorList>
    </citation>
    <scope>NUCLEOTIDE SEQUENCE [LARGE SCALE GENOMIC DNA]</scope>
    <source>
        <strain evidence="1 2">NPDC000234</strain>
    </source>
</reference>